<feature type="region of interest" description="Disordered" evidence="16">
    <location>
        <begin position="1185"/>
        <end position="1222"/>
    </location>
</feature>
<evidence type="ECO:0000313" key="23">
    <source>
        <dbReference type="Proteomes" id="UP000249061"/>
    </source>
</evidence>
<evidence type="ECO:0000256" key="14">
    <source>
        <dbReference type="ARBA" id="ARBA00044535"/>
    </source>
</evidence>
<dbReference type="InterPro" id="IPR004589">
    <property type="entry name" value="DNA_helicase_ATP-dep_RecQ"/>
</dbReference>
<keyword evidence="5" id="KW-0378">Hydrolase</keyword>
<dbReference type="Pfam" id="PF00270">
    <property type="entry name" value="DEAD"/>
    <property type="match status" value="1"/>
</dbReference>
<evidence type="ECO:0000256" key="16">
    <source>
        <dbReference type="SAM" id="MobiDB-lite"/>
    </source>
</evidence>
<dbReference type="SMART" id="SM00490">
    <property type="entry name" value="HELICc"/>
    <property type="match status" value="1"/>
</dbReference>
<dbReference type="GO" id="GO:0003917">
    <property type="term" value="F:DNA topoisomerase type I (single strand cut, ATP-independent) activity"/>
    <property type="evidence" value="ECO:0007669"/>
    <property type="project" value="InterPro"/>
</dbReference>
<dbReference type="Gene3D" id="3.40.50.300">
    <property type="entry name" value="P-loop containing nucleotide triphosphate hydrolases"/>
    <property type="match status" value="2"/>
</dbReference>
<comment type="catalytic activity">
    <reaction evidence="12">
        <text>Couples ATP hydrolysis with the unwinding of duplex DNA by translocating in the 3'-5' direction.</text>
        <dbReference type="EC" id="5.6.2.4"/>
    </reaction>
</comment>
<dbReference type="Gene3D" id="1.10.150.80">
    <property type="entry name" value="HRDC domain"/>
    <property type="match status" value="1"/>
</dbReference>
<dbReference type="InterPro" id="IPR014001">
    <property type="entry name" value="Helicase_ATP-bd"/>
</dbReference>
<dbReference type="InterPro" id="IPR011545">
    <property type="entry name" value="DEAD/DEAH_box_helicase_dom"/>
</dbReference>
<evidence type="ECO:0000259" key="20">
    <source>
        <dbReference type="PROSITE" id="PS51194"/>
    </source>
</evidence>
<keyword evidence="7" id="KW-0067">ATP-binding</keyword>
<dbReference type="InterPro" id="IPR003602">
    <property type="entry name" value="Topo_IA_DNA-bd_dom"/>
</dbReference>
<dbReference type="GO" id="GO:0006265">
    <property type="term" value="P:DNA topological change"/>
    <property type="evidence" value="ECO:0007669"/>
    <property type="project" value="InterPro"/>
</dbReference>
<evidence type="ECO:0000256" key="2">
    <source>
        <dbReference type="ARBA" id="ARBA00005446"/>
    </source>
</evidence>
<dbReference type="InterPro" id="IPR023405">
    <property type="entry name" value="Topo_IA_core_domain"/>
</dbReference>
<dbReference type="Pfam" id="PF00271">
    <property type="entry name" value="Helicase_C"/>
    <property type="match status" value="1"/>
</dbReference>
<dbReference type="PROSITE" id="PS52039">
    <property type="entry name" value="TOPO_IA_2"/>
    <property type="match status" value="1"/>
</dbReference>
<dbReference type="NCBIfam" id="NF005829">
    <property type="entry name" value="PRK07726.1"/>
    <property type="match status" value="1"/>
</dbReference>
<dbReference type="InterPro" id="IPR005738">
    <property type="entry name" value="TopoIII"/>
</dbReference>
<dbReference type="Gene3D" id="1.10.290.10">
    <property type="entry name" value="Topoisomerase I, domain 4"/>
    <property type="match status" value="1"/>
</dbReference>
<evidence type="ECO:0000256" key="11">
    <source>
        <dbReference type="ARBA" id="ARBA00023235"/>
    </source>
</evidence>
<dbReference type="SMART" id="SM00493">
    <property type="entry name" value="TOPRIM"/>
    <property type="match status" value="1"/>
</dbReference>
<dbReference type="Pfam" id="PF00570">
    <property type="entry name" value="HRDC"/>
    <property type="match status" value="1"/>
</dbReference>
<feature type="region of interest" description="Disordered" evidence="16">
    <location>
        <begin position="608"/>
        <end position="633"/>
    </location>
</feature>
<keyword evidence="10" id="KW-0238">DNA-binding</keyword>
<reference evidence="22 23" key="1">
    <citation type="submission" date="2017-08" db="EMBL/GenBank/DDBJ databases">
        <title>Infants hospitalized years apart are colonized by the same room-sourced microbial strains.</title>
        <authorList>
            <person name="Brooks B."/>
            <person name="Olm M.R."/>
            <person name="Firek B.A."/>
            <person name="Baker R."/>
            <person name="Thomas B.C."/>
            <person name="Morowitz M.J."/>
            <person name="Banfield J.F."/>
        </authorList>
    </citation>
    <scope>NUCLEOTIDE SEQUENCE [LARGE SCALE GENOMIC DNA]</scope>
    <source>
        <strain evidence="22">S2_003_000_R2_14</strain>
    </source>
</reference>
<dbReference type="GO" id="GO:0043138">
    <property type="term" value="F:3'-5' DNA helicase activity"/>
    <property type="evidence" value="ECO:0007669"/>
    <property type="project" value="UniProtKB-EC"/>
</dbReference>
<evidence type="ECO:0000259" key="18">
    <source>
        <dbReference type="PROSITE" id="PS50967"/>
    </source>
</evidence>
<dbReference type="PROSITE" id="PS50880">
    <property type="entry name" value="TOPRIM"/>
    <property type="match status" value="1"/>
</dbReference>
<dbReference type="PROSITE" id="PS51192">
    <property type="entry name" value="HELICASE_ATP_BIND_1"/>
    <property type="match status" value="1"/>
</dbReference>
<evidence type="ECO:0000256" key="12">
    <source>
        <dbReference type="ARBA" id="ARBA00034617"/>
    </source>
</evidence>
<dbReference type="FunFam" id="3.40.50.300:FF:001389">
    <property type="entry name" value="ATP-dependent DNA helicase RecQ"/>
    <property type="match status" value="1"/>
</dbReference>
<comment type="caution">
    <text evidence="22">The sequence shown here is derived from an EMBL/GenBank/DDBJ whole genome shotgun (WGS) entry which is preliminary data.</text>
</comment>
<keyword evidence="8" id="KW-0460">Magnesium</keyword>
<evidence type="ECO:0000259" key="21">
    <source>
        <dbReference type="PROSITE" id="PS52039"/>
    </source>
</evidence>
<dbReference type="GO" id="GO:0006281">
    <property type="term" value="P:DNA repair"/>
    <property type="evidence" value="ECO:0007669"/>
    <property type="project" value="TreeGrafter"/>
</dbReference>
<dbReference type="InterPro" id="IPR002121">
    <property type="entry name" value="HRDC_dom"/>
</dbReference>
<dbReference type="Proteomes" id="UP000249061">
    <property type="component" value="Unassembled WGS sequence"/>
</dbReference>
<dbReference type="InterPro" id="IPR013824">
    <property type="entry name" value="Topo_IA_cen_sub1"/>
</dbReference>
<dbReference type="PRINTS" id="PR00417">
    <property type="entry name" value="PRTPISMRASEI"/>
</dbReference>
<dbReference type="PANTHER" id="PTHR13710:SF105">
    <property type="entry name" value="ATP-DEPENDENT DNA HELICASE Q1"/>
    <property type="match status" value="1"/>
</dbReference>
<feature type="domain" description="HRDC" evidence="18">
    <location>
        <begin position="1223"/>
        <end position="1295"/>
    </location>
</feature>
<dbReference type="InterPro" id="IPR001650">
    <property type="entry name" value="Helicase_C-like"/>
</dbReference>
<gene>
    <name evidence="22" type="ORF">DI536_12740</name>
</gene>
<protein>
    <recommendedName>
        <fullName evidence="14">ATP-dependent DNA helicase RecQ</fullName>
        <ecNumber evidence="13">5.6.2.4</ecNumber>
    </recommendedName>
    <alternativeName>
        <fullName evidence="15">DNA 3'-5' helicase RecQ</fullName>
    </alternativeName>
</protein>
<evidence type="ECO:0000256" key="4">
    <source>
        <dbReference type="ARBA" id="ARBA00022741"/>
    </source>
</evidence>
<dbReference type="SUPFAM" id="SSF47819">
    <property type="entry name" value="HRDC-like"/>
    <property type="match status" value="1"/>
</dbReference>
<keyword evidence="3" id="KW-0479">Metal-binding</keyword>
<dbReference type="InterPro" id="IPR010997">
    <property type="entry name" value="HRDC-like_sf"/>
</dbReference>
<sequence length="1295" mass="143667">MSIVVVAEKPSVARDLARVLGANTRADGYLHGNGYVVTWAIGHLVGLQEPEGIDARWKRWSFETLPMFPVKWPLQVFDGTKDQFEIVRRALTSPKVTEIICATDAGREGELIFRFIYEAAGSQKPVKRLWISSLTDGAIRDGFAKLRPQRDFDGLAAAALGRSRADWLVGMNLSRAYGLARDEKLSVGRVQTPTLALLAEREIAIRDFKPEDYLEVVATFSPRDGAKYDGVWHRPDAKEHPRRLPADGEEARAVVERAKRGEAKIASVTQKQKKLPAPLLYDLTELQRHTNRLYGFSAQRTLELAQALYEQHKLISYPRTDSRHLSNDVAKTLAPITKTIAPRFEPHVAPGTGERPLGKRFVDDAQVSDHHAIIPTATQPGSLSHDEQRVYDLICRRLLQAWHDDFTWAATEVVTEITTPGVVDTFKSHGTAVEQLGWKVLDVGNAKPPSEKKAPNEDADDDAMLPSGLAKGQAQQVLDAKAVQKRTRPPPRLNDASLLTAMETAGKTLDERELSEAMKENGLGTPATRANIIETLLTRGYIVREGKSLVVTDKGLGLIEAVDAEVKSAAMTGAWEARLQRIAKGQGELPEFIDGIERYVESVIGRIRDGGVAPPRPPTTSAPPRPPPPAHREGDWLARFGHKDFRPHQKEACDAAIEGNDVLLVMPTGAGKSLCYQLPGLARGGTTLVVSPLIALMEDQVSKLQALGLRADRIHSGRPRTESRRVCNEYLAGELDYLFIAPERLAVPNFPELLAKRTPSLIAIDEAHCISQWGHDFRPEYRLLGARLPMLRPAPVMALTATATPRVQQDIVAQLRLATGNRQLIHGFRRDNLAIECLEVLPGERPDRACEWLGKPGRLPAIVYAATRKSAEQTAKVLAKRFRAAPYHAGLSTDERDRTQTRFLSGKLDVVVATVAFGMGVDKAEVRTVIHLALPGSVEGYYQEIGRAGRDGKPSRALLMHHFVDRKTHEFFFERDYPDASVLAKLQRTLRDTPEDAETVQRRSRIKVDEFEKALEKLWIHGGVKGVTEDALVRGHDHWAAPYETQRRLRVEQLALMAKFAEGHRCRMLTLVQHFGDQTDSGTPCGKCDICAPADCVAAVFERPTRDELVVMRELVARLQSLPGQASGRLCRELLGEAPDARKRFERLVGGMVRAGQLRQTDDVFEKDGKRIPFTRLHVLGQPDPSRALLAPRSQPAPERTFERKARRTRAPRERGGVELPSGGANAALVERLRAWRLSEAKRRRVPAFRVLTNRALVAVAEARPTTQSELRNVEGLGPKCIKDSGSQLLELCRA</sequence>
<organism evidence="22 23">
    <name type="scientific">Archangium gephyra</name>
    <dbReference type="NCBI Taxonomy" id="48"/>
    <lineage>
        <taxon>Bacteria</taxon>
        <taxon>Pseudomonadati</taxon>
        <taxon>Myxococcota</taxon>
        <taxon>Myxococcia</taxon>
        <taxon>Myxococcales</taxon>
        <taxon>Cystobacterineae</taxon>
        <taxon>Archangiaceae</taxon>
        <taxon>Archangium</taxon>
    </lineage>
</organism>
<dbReference type="InterPro" id="IPR023406">
    <property type="entry name" value="Topo_IA_AS"/>
</dbReference>
<dbReference type="InterPro" id="IPR032284">
    <property type="entry name" value="RecQ_Zn-bd"/>
</dbReference>
<feature type="domain" description="Toprim" evidence="17">
    <location>
        <begin position="2"/>
        <end position="135"/>
    </location>
</feature>
<comment type="cofactor">
    <cofactor evidence="1">
        <name>Mg(2+)</name>
        <dbReference type="ChEBI" id="CHEBI:18420"/>
    </cofactor>
</comment>
<dbReference type="GO" id="GO:0005737">
    <property type="term" value="C:cytoplasm"/>
    <property type="evidence" value="ECO:0007669"/>
    <property type="project" value="TreeGrafter"/>
</dbReference>
<dbReference type="InterPro" id="IPR003601">
    <property type="entry name" value="Topo_IA_2"/>
</dbReference>
<dbReference type="InterPro" id="IPR013497">
    <property type="entry name" value="Topo_IA_cen"/>
</dbReference>
<dbReference type="EC" id="5.6.2.4" evidence="13"/>
<evidence type="ECO:0000256" key="1">
    <source>
        <dbReference type="ARBA" id="ARBA00001946"/>
    </source>
</evidence>
<evidence type="ECO:0000256" key="15">
    <source>
        <dbReference type="ARBA" id="ARBA00044550"/>
    </source>
</evidence>
<evidence type="ECO:0000256" key="13">
    <source>
        <dbReference type="ARBA" id="ARBA00034808"/>
    </source>
</evidence>
<dbReference type="GO" id="GO:0005694">
    <property type="term" value="C:chromosome"/>
    <property type="evidence" value="ECO:0007669"/>
    <property type="project" value="TreeGrafter"/>
</dbReference>
<dbReference type="CDD" id="cd00186">
    <property type="entry name" value="TOP1Ac"/>
    <property type="match status" value="1"/>
</dbReference>
<dbReference type="SUPFAM" id="SSF52540">
    <property type="entry name" value="P-loop containing nucleoside triphosphate hydrolases"/>
    <property type="match status" value="1"/>
</dbReference>
<dbReference type="SMART" id="SM00437">
    <property type="entry name" value="TOP1Ac"/>
    <property type="match status" value="1"/>
</dbReference>
<dbReference type="Pfam" id="PF16124">
    <property type="entry name" value="RecQ_Zn_bind"/>
    <property type="match status" value="1"/>
</dbReference>
<evidence type="ECO:0000313" key="22">
    <source>
        <dbReference type="EMBL" id="PZR13608.1"/>
    </source>
</evidence>
<feature type="domain" description="Helicase C-terminal" evidence="20">
    <location>
        <begin position="845"/>
        <end position="1005"/>
    </location>
</feature>
<dbReference type="PANTHER" id="PTHR13710">
    <property type="entry name" value="DNA HELICASE RECQ FAMILY MEMBER"/>
    <property type="match status" value="1"/>
</dbReference>
<evidence type="ECO:0000256" key="8">
    <source>
        <dbReference type="ARBA" id="ARBA00022842"/>
    </source>
</evidence>
<evidence type="ECO:0000256" key="7">
    <source>
        <dbReference type="ARBA" id="ARBA00022840"/>
    </source>
</evidence>
<evidence type="ECO:0000256" key="3">
    <source>
        <dbReference type="ARBA" id="ARBA00022723"/>
    </source>
</evidence>
<feature type="domain" description="Helicase ATP-binding" evidence="19">
    <location>
        <begin position="653"/>
        <end position="821"/>
    </location>
</feature>
<feature type="compositionally biased region" description="Pro residues" evidence="16">
    <location>
        <begin position="614"/>
        <end position="629"/>
    </location>
</feature>
<dbReference type="GO" id="GO:0009378">
    <property type="term" value="F:four-way junction helicase activity"/>
    <property type="evidence" value="ECO:0007669"/>
    <property type="project" value="TreeGrafter"/>
</dbReference>
<dbReference type="PROSITE" id="PS00396">
    <property type="entry name" value="TOPO_IA_1"/>
    <property type="match status" value="1"/>
</dbReference>
<keyword evidence="11" id="KW-0413">Isomerase</keyword>
<name>A0A2W5UWP3_9BACT</name>
<dbReference type="CDD" id="cd17920">
    <property type="entry name" value="DEXHc_RecQ"/>
    <property type="match status" value="1"/>
</dbReference>
<dbReference type="InterPro" id="IPR044876">
    <property type="entry name" value="HRDC_dom_sf"/>
</dbReference>
<dbReference type="InterPro" id="IPR013825">
    <property type="entry name" value="Topo_IA_cen_sub2"/>
</dbReference>
<proteinExistence type="inferred from homology"/>
<keyword evidence="9" id="KW-0799">Topoisomerase</keyword>
<dbReference type="GO" id="GO:0006310">
    <property type="term" value="P:DNA recombination"/>
    <property type="evidence" value="ECO:0007669"/>
    <property type="project" value="InterPro"/>
</dbReference>
<dbReference type="SUPFAM" id="SSF56712">
    <property type="entry name" value="Prokaryotic type I DNA topoisomerase"/>
    <property type="match status" value="1"/>
</dbReference>
<dbReference type="NCBIfam" id="TIGR01056">
    <property type="entry name" value="topB"/>
    <property type="match status" value="1"/>
</dbReference>
<evidence type="ECO:0000256" key="6">
    <source>
        <dbReference type="ARBA" id="ARBA00022806"/>
    </source>
</evidence>
<dbReference type="InterPro" id="IPR027417">
    <property type="entry name" value="P-loop_NTPase"/>
</dbReference>
<dbReference type="GO" id="GO:0003677">
    <property type="term" value="F:DNA binding"/>
    <property type="evidence" value="ECO:0007669"/>
    <property type="project" value="UniProtKB-KW"/>
</dbReference>
<evidence type="ECO:0000256" key="10">
    <source>
        <dbReference type="ARBA" id="ARBA00023125"/>
    </source>
</evidence>
<dbReference type="GO" id="GO:0046872">
    <property type="term" value="F:metal ion binding"/>
    <property type="evidence" value="ECO:0007669"/>
    <property type="project" value="UniProtKB-KW"/>
</dbReference>
<dbReference type="Gene3D" id="2.70.20.10">
    <property type="entry name" value="Topoisomerase I, domain 3"/>
    <property type="match status" value="1"/>
</dbReference>
<feature type="domain" description="Topo IA-type catalytic" evidence="21">
    <location>
        <begin position="152"/>
        <end position="604"/>
    </location>
</feature>
<accession>A0A2W5UWP3</accession>
<dbReference type="Pfam" id="PF01131">
    <property type="entry name" value="Topoisom_bac"/>
    <property type="match status" value="1"/>
</dbReference>
<dbReference type="GO" id="GO:0016787">
    <property type="term" value="F:hydrolase activity"/>
    <property type="evidence" value="ECO:0007669"/>
    <property type="project" value="UniProtKB-KW"/>
</dbReference>
<keyword evidence="6 22" id="KW-0347">Helicase</keyword>
<dbReference type="Gene3D" id="1.10.460.10">
    <property type="entry name" value="Topoisomerase I, domain 2"/>
    <property type="match status" value="1"/>
</dbReference>
<dbReference type="GO" id="GO:0005524">
    <property type="term" value="F:ATP binding"/>
    <property type="evidence" value="ECO:0007669"/>
    <property type="project" value="UniProtKB-KW"/>
</dbReference>
<dbReference type="EMBL" id="QFQP01000009">
    <property type="protein sequence ID" value="PZR13608.1"/>
    <property type="molecule type" value="Genomic_DNA"/>
</dbReference>
<comment type="similarity">
    <text evidence="2">Belongs to the helicase family. RecQ subfamily.</text>
</comment>
<dbReference type="InterPro" id="IPR013826">
    <property type="entry name" value="Topo_IA_cen_sub3"/>
</dbReference>
<dbReference type="InterPro" id="IPR034144">
    <property type="entry name" value="TOPRIM_TopoIII"/>
</dbReference>
<dbReference type="NCBIfam" id="TIGR00614">
    <property type="entry name" value="recQ_fam"/>
    <property type="match status" value="1"/>
</dbReference>
<keyword evidence="4" id="KW-0547">Nucleotide-binding</keyword>
<dbReference type="SMART" id="SM00436">
    <property type="entry name" value="TOP1Bc"/>
    <property type="match status" value="1"/>
</dbReference>
<dbReference type="Gene3D" id="3.40.50.140">
    <property type="match status" value="1"/>
</dbReference>
<dbReference type="SMART" id="SM00341">
    <property type="entry name" value="HRDC"/>
    <property type="match status" value="1"/>
</dbReference>
<dbReference type="SMART" id="SM00487">
    <property type="entry name" value="DEXDc"/>
    <property type="match status" value="1"/>
</dbReference>
<evidence type="ECO:0000259" key="19">
    <source>
        <dbReference type="PROSITE" id="PS51192"/>
    </source>
</evidence>
<dbReference type="InterPro" id="IPR006171">
    <property type="entry name" value="TOPRIM_dom"/>
</dbReference>
<dbReference type="PROSITE" id="PS50967">
    <property type="entry name" value="HRDC"/>
    <property type="match status" value="1"/>
</dbReference>
<feature type="region of interest" description="Disordered" evidence="16">
    <location>
        <begin position="444"/>
        <end position="466"/>
    </location>
</feature>
<evidence type="ECO:0000256" key="9">
    <source>
        <dbReference type="ARBA" id="ARBA00023029"/>
    </source>
</evidence>
<dbReference type="Pfam" id="PF01751">
    <property type="entry name" value="Toprim"/>
    <property type="match status" value="1"/>
</dbReference>
<dbReference type="CDD" id="cd03362">
    <property type="entry name" value="TOPRIM_TopoIA_TopoIII"/>
    <property type="match status" value="1"/>
</dbReference>
<evidence type="ECO:0000259" key="17">
    <source>
        <dbReference type="PROSITE" id="PS50880"/>
    </source>
</evidence>
<evidence type="ECO:0000256" key="5">
    <source>
        <dbReference type="ARBA" id="ARBA00022801"/>
    </source>
</evidence>
<dbReference type="PROSITE" id="PS51194">
    <property type="entry name" value="HELICASE_CTER"/>
    <property type="match status" value="1"/>
</dbReference>